<evidence type="ECO:0000256" key="1">
    <source>
        <dbReference type="ARBA" id="ARBA00023015"/>
    </source>
</evidence>
<feature type="DNA-binding region" description="H-T-H motif" evidence="4">
    <location>
        <begin position="48"/>
        <end position="67"/>
    </location>
</feature>
<keyword evidence="2 4" id="KW-0238">DNA-binding</keyword>
<dbReference type="Pfam" id="PF00440">
    <property type="entry name" value="TetR_N"/>
    <property type="match status" value="1"/>
</dbReference>
<dbReference type="PANTHER" id="PTHR30055:SF234">
    <property type="entry name" value="HTH-TYPE TRANSCRIPTIONAL REGULATOR BETI"/>
    <property type="match status" value="1"/>
</dbReference>
<protein>
    <submittedName>
        <fullName evidence="6">Transcriptional regulator, TetR family</fullName>
    </submittedName>
</protein>
<dbReference type="InterPro" id="IPR041347">
    <property type="entry name" value="MftR_C"/>
</dbReference>
<evidence type="ECO:0000313" key="6">
    <source>
        <dbReference type="EMBL" id="ABP46542.1"/>
    </source>
</evidence>
<evidence type="ECO:0000259" key="5">
    <source>
        <dbReference type="PROSITE" id="PS50977"/>
    </source>
</evidence>
<dbReference type="PANTHER" id="PTHR30055">
    <property type="entry name" value="HTH-TYPE TRANSCRIPTIONAL REGULATOR RUTR"/>
    <property type="match status" value="1"/>
</dbReference>
<dbReference type="PROSITE" id="PS01081">
    <property type="entry name" value="HTH_TETR_1"/>
    <property type="match status" value="1"/>
</dbReference>
<feature type="domain" description="HTH tetR-type" evidence="5">
    <location>
        <begin position="25"/>
        <end position="85"/>
    </location>
</feature>
<reference evidence="6" key="2">
    <citation type="journal article" date="2013" name="PLoS ONE">
        <title>A Gene Expression Study of the Activities of Aromatic Ring-Cleavage Dioxygenases in Mycobacterium gilvum PYR-GCK to Changes in Salinity and pH during Pyrene Degradation.</title>
        <authorList>
            <person name="Badejo A.C."/>
            <person name="Badejo A.O."/>
            <person name="Shin K.H."/>
            <person name="Chai Y.G."/>
        </authorList>
    </citation>
    <scope>NUCLEOTIDE SEQUENCE [LARGE SCALE GENOMIC DNA]</scope>
    <source>
        <strain evidence="6">PYR-GCK</strain>
    </source>
</reference>
<dbReference type="AlphaFoldDB" id="A4TCC6"/>
<evidence type="ECO:0000256" key="4">
    <source>
        <dbReference type="PROSITE-ProRule" id="PRU00335"/>
    </source>
</evidence>
<evidence type="ECO:0000256" key="3">
    <source>
        <dbReference type="ARBA" id="ARBA00023163"/>
    </source>
</evidence>
<organism evidence="6">
    <name type="scientific">Mycolicibacterium gilvum (strain PYR-GCK)</name>
    <name type="common">Mycobacterium gilvum (strain PYR-GCK)</name>
    <dbReference type="NCBI Taxonomy" id="350054"/>
    <lineage>
        <taxon>Bacteria</taxon>
        <taxon>Bacillati</taxon>
        <taxon>Actinomycetota</taxon>
        <taxon>Actinomycetes</taxon>
        <taxon>Mycobacteriales</taxon>
        <taxon>Mycobacteriaceae</taxon>
        <taxon>Mycolicibacterium</taxon>
    </lineage>
</organism>
<accession>A4TCC6</accession>
<dbReference type="GO" id="GO:0003700">
    <property type="term" value="F:DNA-binding transcription factor activity"/>
    <property type="evidence" value="ECO:0007669"/>
    <property type="project" value="TreeGrafter"/>
</dbReference>
<proteinExistence type="predicted"/>
<gene>
    <name evidence="6" type="ordered locus">Mflv_4072</name>
</gene>
<dbReference type="eggNOG" id="COG1309">
    <property type="taxonomic scope" value="Bacteria"/>
</dbReference>
<sequence>MRHSLIMDAVSGPKSGESLTVRRQRATKARIAAAAAEAVAAHGLAGATIEHIAAAAEVGRATFFRYFSAKEDAVVEGMAAHWLDAIADAIAAQPPELAADAAVVAAFQDLGHGFEAVSDQVRELAVMTRSSPVFSAWTLQLYLRYEAAIADLVGIRMADPAPDDPRPRLLGALAMASVRIALDDWLVHGGSLPERVRTALASLHVA</sequence>
<dbReference type="STRING" id="350054.Mflv_4072"/>
<dbReference type="KEGG" id="mgi:Mflv_4072"/>
<keyword evidence="3" id="KW-0804">Transcription</keyword>
<name>A4TCC6_MYCGI</name>
<dbReference type="InterPro" id="IPR001647">
    <property type="entry name" value="HTH_TetR"/>
</dbReference>
<dbReference type="InterPro" id="IPR023772">
    <property type="entry name" value="DNA-bd_HTH_TetR-type_CS"/>
</dbReference>
<dbReference type="GO" id="GO:0000976">
    <property type="term" value="F:transcription cis-regulatory region binding"/>
    <property type="evidence" value="ECO:0007669"/>
    <property type="project" value="TreeGrafter"/>
</dbReference>
<dbReference type="EMBL" id="CP000656">
    <property type="protein sequence ID" value="ABP46542.1"/>
    <property type="molecule type" value="Genomic_DNA"/>
</dbReference>
<dbReference type="SUPFAM" id="SSF46689">
    <property type="entry name" value="Homeodomain-like"/>
    <property type="match status" value="1"/>
</dbReference>
<dbReference type="Pfam" id="PF17754">
    <property type="entry name" value="TetR_C_14"/>
    <property type="match status" value="1"/>
</dbReference>
<evidence type="ECO:0000256" key="2">
    <source>
        <dbReference type="ARBA" id="ARBA00023125"/>
    </source>
</evidence>
<keyword evidence="1" id="KW-0805">Transcription regulation</keyword>
<dbReference type="InterPro" id="IPR009057">
    <property type="entry name" value="Homeodomain-like_sf"/>
</dbReference>
<reference evidence="6" key="1">
    <citation type="submission" date="2007-04" db="EMBL/GenBank/DDBJ databases">
        <authorList>
            <consortium name="US DOE Joint Genome Institute"/>
            <person name="Copeland A."/>
            <person name="Lucas S."/>
            <person name="Lapidus A."/>
            <person name="Barry K."/>
            <person name="Detter J.C."/>
            <person name="Glavina del Rio T."/>
            <person name="Hammon N."/>
            <person name="Israni S."/>
            <person name="Dalin E."/>
            <person name="Tice H."/>
            <person name="Pitluck S."/>
            <person name="Chain P."/>
            <person name="Malfatti S."/>
            <person name="Shin M."/>
            <person name="Vergez L."/>
            <person name="Schmutz J."/>
            <person name="Larimer F."/>
            <person name="Land M."/>
            <person name="Hauser L."/>
            <person name="Kyrpides N."/>
            <person name="Mikhailova N."/>
            <person name="Miller C."/>
            <person name="Richardson P."/>
        </authorList>
    </citation>
    <scope>NUCLEOTIDE SEQUENCE</scope>
    <source>
        <strain evidence="6">PYR-GCK</strain>
    </source>
</reference>
<dbReference type="InterPro" id="IPR050109">
    <property type="entry name" value="HTH-type_TetR-like_transc_reg"/>
</dbReference>
<dbReference type="HOGENOM" id="CLU_069356_2_3_11"/>
<dbReference type="Gene3D" id="1.10.357.10">
    <property type="entry name" value="Tetracycline Repressor, domain 2"/>
    <property type="match status" value="1"/>
</dbReference>
<dbReference type="PROSITE" id="PS50977">
    <property type="entry name" value="HTH_TETR_2"/>
    <property type="match status" value="1"/>
</dbReference>